<protein>
    <submittedName>
        <fullName evidence="14">Methyl-accepting chemotaxis protein</fullName>
    </submittedName>
</protein>
<feature type="coiled-coil region" evidence="9">
    <location>
        <begin position="275"/>
        <end position="302"/>
    </location>
</feature>
<keyword evidence="3 11" id="KW-0812">Transmembrane</keyword>
<keyword evidence="5 11" id="KW-0472">Membrane</keyword>
<keyword evidence="4 11" id="KW-1133">Transmembrane helix</keyword>
<evidence type="ECO:0000256" key="7">
    <source>
        <dbReference type="ARBA" id="ARBA00029447"/>
    </source>
</evidence>
<feature type="region of interest" description="Disordered" evidence="10">
    <location>
        <begin position="332"/>
        <end position="351"/>
    </location>
</feature>
<dbReference type="SUPFAM" id="SSF58104">
    <property type="entry name" value="Methyl-accepting chemotaxis protein (MCP) signaling domain"/>
    <property type="match status" value="1"/>
</dbReference>
<dbReference type="SMART" id="SM00283">
    <property type="entry name" value="MA"/>
    <property type="match status" value="1"/>
</dbReference>
<dbReference type="EMBL" id="FORC01000004">
    <property type="protein sequence ID" value="SFJ05837.1"/>
    <property type="molecule type" value="Genomic_DNA"/>
</dbReference>
<evidence type="ECO:0000256" key="3">
    <source>
        <dbReference type="ARBA" id="ARBA00022692"/>
    </source>
</evidence>
<dbReference type="Gene3D" id="1.10.287.950">
    <property type="entry name" value="Methyl-accepting chemotaxis protein"/>
    <property type="match status" value="1"/>
</dbReference>
<sequence>MDELVIDFSSWYTPMSFRNFNIAPRAAFCFALISLLVVALGFFSLSRLGDLYLAEQDIETNWMASIQASGEMQKDLLNIRLETLRVLASSEGTTPGVVDDTAIQGYRASLQEVMAHYQRDLLSTGAESEAFQRVFGSAQRYLDMQKQVMNLLRQQQPAQALSLVNGDGREVGVVLQQQLDALIAFNAAGAKQAGLNASETYSHGRTGVLVTIAVAVVLTILLATLLTRSISVPINEAMLSAESIAAGDLTQTISVSGKDEASRLQAAQAVMQKNLNQAIRQISESSTQLASAAEEMAAVTEESTRVMQNQNAEIDQAATAVTEMSAAVEEVSRNASGASDAARESTGSAKTGYQHVERTVSAIRKLSDNVLESSAQVQGLAAQARDISKVLDVIRNVADQTNLLALNAAIEAARAGEHGRGFAVVADEVRGLAHRTSASTQEIEQMIGAIQTGTESAVLAMQTSSSEATNTLQVADEAGRSLEQIVEAIGQINERNLQIATASEEQAHVAREVDRNLISIRDLSIQSASGANQTAAACSELARLALELNTLVARFKV</sequence>
<evidence type="ECO:0000259" key="13">
    <source>
        <dbReference type="PROSITE" id="PS50885"/>
    </source>
</evidence>
<dbReference type="PROSITE" id="PS50885">
    <property type="entry name" value="HAMP"/>
    <property type="match status" value="1"/>
</dbReference>
<dbReference type="PROSITE" id="PS50111">
    <property type="entry name" value="CHEMOTAXIS_TRANSDUC_2"/>
    <property type="match status" value="1"/>
</dbReference>
<dbReference type="InterPro" id="IPR024478">
    <property type="entry name" value="HlyB_4HB_MCP"/>
</dbReference>
<evidence type="ECO:0000256" key="2">
    <source>
        <dbReference type="ARBA" id="ARBA00022500"/>
    </source>
</evidence>
<keyword evidence="6 8" id="KW-0807">Transducer</keyword>
<proteinExistence type="inferred from homology"/>
<comment type="similarity">
    <text evidence="7">Belongs to the methyl-accepting chemotaxis (MCP) protein family.</text>
</comment>
<dbReference type="AlphaFoldDB" id="A0A1I3N9I0"/>
<dbReference type="CDD" id="cd11386">
    <property type="entry name" value="MCP_signal"/>
    <property type="match status" value="1"/>
</dbReference>
<feature type="transmembrane region" description="Helical" evidence="11">
    <location>
        <begin position="208"/>
        <end position="226"/>
    </location>
</feature>
<dbReference type="Pfam" id="PF12729">
    <property type="entry name" value="4HB_MCP_1"/>
    <property type="match status" value="1"/>
</dbReference>
<dbReference type="GO" id="GO:0004888">
    <property type="term" value="F:transmembrane signaling receptor activity"/>
    <property type="evidence" value="ECO:0007669"/>
    <property type="project" value="InterPro"/>
</dbReference>
<keyword evidence="9" id="KW-0175">Coiled coil</keyword>
<evidence type="ECO:0000256" key="6">
    <source>
        <dbReference type="ARBA" id="ARBA00023224"/>
    </source>
</evidence>
<dbReference type="InterPro" id="IPR004090">
    <property type="entry name" value="Chemotax_Me-accpt_rcpt"/>
</dbReference>
<dbReference type="Pfam" id="PF00672">
    <property type="entry name" value="HAMP"/>
    <property type="match status" value="1"/>
</dbReference>
<dbReference type="Proteomes" id="UP000183018">
    <property type="component" value="Unassembled WGS sequence"/>
</dbReference>
<keyword evidence="15" id="KW-1185">Reference proteome</keyword>
<dbReference type="GO" id="GO:0016020">
    <property type="term" value="C:membrane"/>
    <property type="evidence" value="ECO:0007669"/>
    <property type="project" value="UniProtKB-SubCell"/>
</dbReference>
<evidence type="ECO:0000259" key="12">
    <source>
        <dbReference type="PROSITE" id="PS50111"/>
    </source>
</evidence>
<gene>
    <name evidence="14" type="ORF">SAMN05216602_3685</name>
</gene>
<evidence type="ECO:0000256" key="8">
    <source>
        <dbReference type="PROSITE-ProRule" id="PRU00284"/>
    </source>
</evidence>
<evidence type="ECO:0000256" key="10">
    <source>
        <dbReference type="SAM" id="MobiDB-lite"/>
    </source>
</evidence>
<dbReference type="FunFam" id="1.10.287.950:FF:000001">
    <property type="entry name" value="Methyl-accepting chemotaxis sensory transducer"/>
    <property type="match status" value="1"/>
</dbReference>
<evidence type="ECO:0000256" key="11">
    <source>
        <dbReference type="SAM" id="Phobius"/>
    </source>
</evidence>
<dbReference type="InterPro" id="IPR003660">
    <property type="entry name" value="HAMP_dom"/>
</dbReference>
<dbReference type="CDD" id="cd06225">
    <property type="entry name" value="HAMP"/>
    <property type="match status" value="1"/>
</dbReference>
<accession>A0A1I3N9I0</accession>
<evidence type="ECO:0000313" key="15">
    <source>
        <dbReference type="Proteomes" id="UP000183018"/>
    </source>
</evidence>
<name>A0A1I3N9I0_9GAMM</name>
<keyword evidence="2" id="KW-0145">Chemotaxis</keyword>
<organism evidence="14 15">
    <name type="scientific">Phytopseudomonas argentinensis</name>
    <dbReference type="NCBI Taxonomy" id="289370"/>
    <lineage>
        <taxon>Bacteria</taxon>
        <taxon>Pseudomonadati</taxon>
        <taxon>Pseudomonadota</taxon>
        <taxon>Gammaproteobacteria</taxon>
        <taxon>Pseudomonadales</taxon>
        <taxon>Pseudomonadaceae</taxon>
        <taxon>Phytopseudomonas</taxon>
    </lineage>
</organism>
<dbReference type="PRINTS" id="PR00260">
    <property type="entry name" value="CHEMTRNSDUCR"/>
</dbReference>
<dbReference type="GO" id="GO:0007165">
    <property type="term" value="P:signal transduction"/>
    <property type="evidence" value="ECO:0007669"/>
    <property type="project" value="UniProtKB-KW"/>
</dbReference>
<dbReference type="STRING" id="289370.SAMN05216602_3685"/>
<comment type="subcellular location">
    <subcellularLocation>
        <location evidence="1">Membrane</location>
        <topology evidence="1">Multi-pass membrane protein</topology>
    </subcellularLocation>
</comment>
<reference evidence="15" key="1">
    <citation type="submission" date="2016-10" db="EMBL/GenBank/DDBJ databases">
        <authorList>
            <person name="Varghese N."/>
            <person name="Submissions S."/>
        </authorList>
    </citation>
    <scope>NUCLEOTIDE SEQUENCE [LARGE SCALE GENOMIC DNA]</scope>
    <source>
        <strain evidence="15">LMG 22563</strain>
    </source>
</reference>
<evidence type="ECO:0000256" key="9">
    <source>
        <dbReference type="SAM" id="Coils"/>
    </source>
</evidence>
<dbReference type="InterPro" id="IPR004089">
    <property type="entry name" value="MCPsignal_dom"/>
</dbReference>
<evidence type="ECO:0000256" key="1">
    <source>
        <dbReference type="ARBA" id="ARBA00004141"/>
    </source>
</evidence>
<dbReference type="SMART" id="SM00304">
    <property type="entry name" value="HAMP"/>
    <property type="match status" value="1"/>
</dbReference>
<dbReference type="GO" id="GO:0006935">
    <property type="term" value="P:chemotaxis"/>
    <property type="evidence" value="ECO:0007669"/>
    <property type="project" value="UniProtKB-KW"/>
</dbReference>
<dbReference type="Pfam" id="PF00015">
    <property type="entry name" value="MCPsignal"/>
    <property type="match status" value="1"/>
</dbReference>
<evidence type="ECO:0000256" key="5">
    <source>
        <dbReference type="ARBA" id="ARBA00023136"/>
    </source>
</evidence>
<dbReference type="PANTHER" id="PTHR32089:SF120">
    <property type="entry name" value="METHYL-ACCEPTING CHEMOTAXIS PROTEIN TLPQ"/>
    <property type="match status" value="1"/>
</dbReference>
<feature type="domain" description="Methyl-accepting transducer" evidence="12">
    <location>
        <begin position="285"/>
        <end position="521"/>
    </location>
</feature>
<evidence type="ECO:0000256" key="4">
    <source>
        <dbReference type="ARBA" id="ARBA00022989"/>
    </source>
</evidence>
<feature type="transmembrane region" description="Helical" evidence="11">
    <location>
        <begin position="22"/>
        <end position="43"/>
    </location>
</feature>
<dbReference type="PANTHER" id="PTHR32089">
    <property type="entry name" value="METHYL-ACCEPTING CHEMOTAXIS PROTEIN MCPB"/>
    <property type="match status" value="1"/>
</dbReference>
<evidence type="ECO:0000313" key="14">
    <source>
        <dbReference type="EMBL" id="SFJ05837.1"/>
    </source>
</evidence>
<feature type="domain" description="HAMP" evidence="13">
    <location>
        <begin position="228"/>
        <end position="280"/>
    </location>
</feature>